<gene>
    <name evidence="1" type="ORF">FSCG_01343</name>
</gene>
<reference evidence="1 2" key="1">
    <citation type="submission" date="2011-10" db="EMBL/GenBank/DDBJ databases">
        <title>The Genome Sequence of Fusobacterium sp. 4_1_13.</title>
        <authorList>
            <consortium name="The Broad Institute Genome Sequencing Platform"/>
            <person name="Earl A."/>
            <person name="Ward D."/>
            <person name="Feldgarden M."/>
            <person name="Gevers D."/>
            <person name="Strauss J."/>
            <person name="Ambrose C."/>
            <person name="Allen-Vercoe E."/>
            <person name="Young S.K."/>
            <person name="Zeng Q."/>
            <person name="Gargeya S."/>
            <person name="Fitzgerald M."/>
            <person name="Haas B."/>
            <person name="Abouelleil A."/>
            <person name="Alvarado L."/>
            <person name="Arachchi H.M."/>
            <person name="Berlin A."/>
            <person name="Brown A."/>
            <person name="Chapman S.B."/>
            <person name="Chen Z."/>
            <person name="Dunbar C."/>
            <person name="Freedman E."/>
            <person name="Gearin G."/>
            <person name="Goldberg J."/>
            <person name="Griggs A."/>
            <person name="Gujja S."/>
            <person name="Heiman D."/>
            <person name="Howarth C."/>
            <person name="Larson L."/>
            <person name="Lui A."/>
            <person name="MacDonald P.J."/>
            <person name="Montmayeur A."/>
            <person name="Murphy C."/>
            <person name="Neiman D."/>
            <person name="Pearson M."/>
            <person name="Priest M."/>
            <person name="Roberts A."/>
            <person name="Saif S."/>
            <person name="Shea T."/>
            <person name="Shenoy N."/>
            <person name="Sisk P."/>
            <person name="Stolte C."/>
            <person name="Sykes S."/>
            <person name="Wortman J."/>
            <person name="Nusbaum C."/>
            <person name="Birren B."/>
        </authorList>
    </citation>
    <scope>NUCLEOTIDE SEQUENCE [LARGE SCALE GENOMIC DNA]</scope>
    <source>
        <strain evidence="1 2">4_1_13</strain>
    </source>
</reference>
<evidence type="ECO:0000313" key="1">
    <source>
        <dbReference type="EMBL" id="EEO40630.1"/>
    </source>
</evidence>
<organism evidence="1 2">
    <name type="scientific">Fusobacterium vincentii 4_1_13</name>
    <dbReference type="NCBI Taxonomy" id="469606"/>
    <lineage>
        <taxon>Bacteria</taxon>
        <taxon>Fusobacteriati</taxon>
        <taxon>Fusobacteriota</taxon>
        <taxon>Fusobacteriia</taxon>
        <taxon>Fusobacteriales</taxon>
        <taxon>Fusobacteriaceae</taxon>
        <taxon>Fusobacterium</taxon>
    </lineage>
</organism>
<proteinExistence type="predicted"/>
<sequence length="301" mass="35215">MKWKKLGKIFEIDEKNKKNWNASHSANPVCIKLNSDEIRVYFSTRDTEGKSNVGSFDYSMKENKIIDINEKPVMLHGSGEEVDSSGIGIGNIIEILDEKYMYYMAWQVPQGQHWRGDIARAKLDLENNVMVRDDDFLMTVNNDIDKVSLSYPFLIKENNSYYMWYGSTDTWDFGNGEMLHIINLAISEDGEKFDKRKKCIPYEIGKAQAFSRPVVIKWKDKWRMWYSYRGNKDKYKIGYAEADNLDKWEVKESNFYCSESGWDSEMVCYPYVFEYNDKLYMLYNGNGYGKTGIGLAVLEEE</sequence>
<dbReference type="eggNOG" id="COG2152">
    <property type="taxonomic scope" value="Bacteria"/>
</dbReference>
<dbReference type="Gene3D" id="2.115.10.20">
    <property type="entry name" value="Glycosyl hydrolase domain, family 43"/>
    <property type="match status" value="1"/>
</dbReference>
<dbReference type="AlphaFoldDB" id="A0A0M1VVE4"/>
<accession>A0A0M1VVE4</accession>
<dbReference type="EMBL" id="ACDE02000018">
    <property type="protein sequence ID" value="EEO40630.1"/>
    <property type="molecule type" value="Genomic_DNA"/>
</dbReference>
<dbReference type="InterPro" id="IPR023296">
    <property type="entry name" value="Glyco_hydro_beta-prop_sf"/>
</dbReference>
<evidence type="ECO:0008006" key="3">
    <source>
        <dbReference type="Google" id="ProtNLM"/>
    </source>
</evidence>
<dbReference type="RefSeq" id="WP_008803228.1">
    <property type="nucleotide sequence ID" value="NZ_KQ235737.1"/>
</dbReference>
<dbReference type="SUPFAM" id="SSF75005">
    <property type="entry name" value="Arabinanase/levansucrase/invertase"/>
    <property type="match status" value="1"/>
</dbReference>
<comment type="caution">
    <text evidence="1">The sequence shown here is derived from an EMBL/GenBank/DDBJ whole genome shotgun (WGS) entry which is preliminary data.</text>
</comment>
<dbReference type="PANTHER" id="PTHR35279:SF3">
    <property type="entry name" value="GLYCOSYL HYDROLASE FAMILY 32 N-TERMINAL DOMAIN-CONTAINING PROTEIN"/>
    <property type="match status" value="1"/>
</dbReference>
<dbReference type="PANTHER" id="PTHR35279">
    <property type="match status" value="1"/>
</dbReference>
<evidence type="ECO:0000313" key="2">
    <source>
        <dbReference type="Proteomes" id="UP000004925"/>
    </source>
</evidence>
<name>A0A0M1VVE4_FUSVC</name>
<dbReference type="HOGENOM" id="CLU_078427_0_0_0"/>
<protein>
    <recommendedName>
        <fullName evidence="3">Glycosyl hydrolase family 32 N-terminal domain-containing protein</fullName>
    </recommendedName>
</protein>
<dbReference type="Proteomes" id="UP000004925">
    <property type="component" value="Unassembled WGS sequence"/>
</dbReference>